<dbReference type="AlphaFoldDB" id="A0A7Y0BP58"/>
<feature type="region of interest" description="Disordered" evidence="1">
    <location>
        <begin position="1"/>
        <end position="20"/>
    </location>
</feature>
<dbReference type="RefSeq" id="WP_169493083.1">
    <property type="nucleotide sequence ID" value="NZ_JABBGM010000003.1"/>
</dbReference>
<evidence type="ECO:0000256" key="1">
    <source>
        <dbReference type="SAM" id="MobiDB-lite"/>
    </source>
</evidence>
<keyword evidence="3" id="KW-1185">Reference proteome</keyword>
<proteinExistence type="predicted"/>
<reference evidence="2 3" key="1">
    <citation type="submission" date="2020-04" db="EMBL/GenBank/DDBJ databases">
        <title>Novosphingobium sp. TW-4 isolated from soil.</title>
        <authorList>
            <person name="Dahal R.H."/>
            <person name="Chaudhary D.K."/>
        </authorList>
    </citation>
    <scope>NUCLEOTIDE SEQUENCE [LARGE SCALE GENOMIC DNA]</scope>
    <source>
        <strain evidence="2 3">TW-4</strain>
    </source>
</reference>
<dbReference type="EMBL" id="JABBGM010000003">
    <property type="protein sequence ID" value="NML93820.1"/>
    <property type="molecule type" value="Genomic_DNA"/>
</dbReference>
<evidence type="ECO:0000313" key="2">
    <source>
        <dbReference type="EMBL" id="NML93820.1"/>
    </source>
</evidence>
<organism evidence="2 3">
    <name type="scientific">Novosphingobium olei</name>
    <dbReference type="NCBI Taxonomy" id="2728851"/>
    <lineage>
        <taxon>Bacteria</taxon>
        <taxon>Pseudomonadati</taxon>
        <taxon>Pseudomonadota</taxon>
        <taxon>Alphaproteobacteria</taxon>
        <taxon>Sphingomonadales</taxon>
        <taxon>Sphingomonadaceae</taxon>
        <taxon>Novosphingobium</taxon>
    </lineage>
</organism>
<evidence type="ECO:0000313" key="3">
    <source>
        <dbReference type="Proteomes" id="UP000583556"/>
    </source>
</evidence>
<gene>
    <name evidence="2" type="ORF">HHL27_09085</name>
</gene>
<protein>
    <submittedName>
        <fullName evidence="2">Uncharacterized protein</fullName>
    </submittedName>
</protein>
<dbReference type="Proteomes" id="UP000583556">
    <property type="component" value="Unassembled WGS sequence"/>
</dbReference>
<comment type="caution">
    <text evidence="2">The sequence shown here is derived from an EMBL/GenBank/DDBJ whole genome shotgun (WGS) entry which is preliminary data.</text>
</comment>
<name>A0A7Y0BP58_9SPHN</name>
<sequence length="55" mass="5732">MKSLDLRAPGLRGRGSHDLRAGLPKGYAFVTTNGGLSRVTTTSGGRTAFVIARVS</sequence>
<accession>A0A7Y0BP58</accession>